<feature type="transmembrane region" description="Helical" evidence="2">
    <location>
        <begin position="55"/>
        <end position="73"/>
    </location>
</feature>
<dbReference type="AlphaFoldDB" id="A0A8A1MJR7"/>
<evidence type="ECO:0000256" key="2">
    <source>
        <dbReference type="SAM" id="Phobius"/>
    </source>
</evidence>
<keyword evidence="2" id="KW-0472">Membrane</keyword>
<organism evidence="3 4">
    <name type="scientific">Ajellomyces capsulatus</name>
    <name type="common">Darling's disease fungus</name>
    <name type="synonym">Histoplasma capsulatum</name>
    <dbReference type="NCBI Taxonomy" id="5037"/>
    <lineage>
        <taxon>Eukaryota</taxon>
        <taxon>Fungi</taxon>
        <taxon>Dikarya</taxon>
        <taxon>Ascomycota</taxon>
        <taxon>Pezizomycotina</taxon>
        <taxon>Eurotiomycetes</taxon>
        <taxon>Eurotiomycetidae</taxon>
        <taxon>Onygenales</taxon>
        <taxon>Ajellomycetaceae</taxon>
        <taxon>Histoplasma</taxon>
    </lineage>
</organism>
<dbReference type="EMBL" id="CP069114">
    <property type="protein sequence ID" value="QSS64854.1"/>
    <property type="molecule type" value="Genomic_DNA"/>
</dbReference>
<gene>
    <name evidence="3" type="ORF">I7I51_01928</name>
</gene>
<evidence type="ECO:0000313" key="3">
    <source>
        <dbReference type="EMBL" id="QSS64854.1"/>
    </source>
</evidence>
<protein>
    <submittedName>
        <fullName evidence="3">Uncharacterized protein</fullName>
    </submittedName>
</protein>
<dbReference type="VEuPathDB" id="FungiDB:I7I51_01928"/>
<accession>A0A8A1MJR7</accession>
<keyword evidence="2" id="KW-1133">Transmembrane helix</keyword>
<evidence type="ECO:0000256" key="1">
    <source>
        <dbReference type="SAM" id="MobiDB-lite"/>
    </source>
</evidence>
<name>A0A8A1MJR7_AJECA</name>
<keyword evidence="2" id="KW-0812">Transmembrane</keyword>
<feature type="transmembrane region" description="Helical" evidence="2">
    <location>
        <begin position="12"/>
        <end position="35"/>
    </location>
</feature>
<proteinExistence type="predicted"/>
<dbReference type="Proteomes" id="UP000663671">
    <property type="component" value="Chromosome 1"/>
</dbReference>
<evidence type="ECO:0000313" key="4">
    <source>
        <dbReference type="Proteomes" id="UP000663671"/>
    </source>
</evidence>
<sequence>MSHPMQLQLQLQLIASCFFVPCSFLQVSMQVSIMYKSTTISSFSTANHLETSYGLWRLFDLYLFIFVIVQGFCKNSFVMCFMKCPSFFPALLSTKPDFSAFKPLPVQSSDSPPGRGNAGGIETD</sequence>
<feature type="region of interest" description="Disordered" evidence="1">
    <location>
        <begin position="103"/>
        <end position="124"/>
    </location>
</feature>
<reference evidence="3" key="1">
    <citation type="submission" date="2021-01" db="EMBL/GenBank/DDBJ databases">
        <title>Chromosome-level genome assembly of a human fungal pathogen reveals clustering of transcriptionally co-regulated genes.</title>
        <authorList>
            <person name="Voorhies M."/>
            <person name="Cohen S."/>
            <person name="Shea T.P."/>
            <person name="Petrus S."/>
            <person name="Munoz J.F."/>
            <person name="Poplawski S."/>
            <person name="Goldman W.E."/>
            <person name="Michael T."/>
            <person name="Cuomo C.A."/>
            <person name="Sil A."/>
            <person name="Beyhan S."/>
        </authorList>
    </citation>
    <scope>NUCLEOTIDE SEQUENCE</scope>
    <source>
        <strain evidence="3">WU24</strain>
    </source>
</reference>